<dbReference type="Proteomes" id="UP000199398">
    <property type="component" value="Unassembled WGS sequence"/>
</dbReference>
<dbReference type="SUPFAM" id="SSF53383">
    <property type="entry name" value="PLP-dependent transferases"/>
    <property type="match status" value="1"/>
</dbReference>
<keyword evidence="2" id="KW-0663">Pyridoxal phosphate</keyword>
<accession>A0A1I4YTE4</accession>
<dbReference type="AlphaFoldDB" id="A0A1I4YTE4"/>
<dbReference type="RefSeq" id="WP_143121628.1">
    <property type="nucleotide sequence ID" value="NZ_FOUP01000004.1"/>
</dbReference>
<dbReference type="InterPro" id="IPR051798">
    <property type="entry name" value="Class-II_PLP-Dep_Aminotrans"/>
</dbReference>
<evidence type="ECO:0000313" key="3">
    <source>
        <dbReference type="EMBL" id="SFN41318.1"/>
    </source>
</evidence>
<proteinExistence type="predicted"/>
<evidence type="ECO:0000313" key="4">
    <source>
        <dbReference type="Proteomes" id="UP000199398"/>
    </source>
</evidence>
<dbReference type="PANTHER" id="PTHR43525">
    <property type="entry name" value="PROTEIN MALY"/>
    <property type="match status" value="1"/>
</dbReference>
<dbReference type="EMBL" id="FOUP01000004">
    <property type="protein sequence ID" value="SFN41318.1"/>
    <property type="molecule type" value="Genomic_DNA"/>
</dbReference>
<gene>
    <name evidence="3" type="ORF">SAMN05421805_104283</name>
</gene>
<evidence type="ECO:0000256" key="2">
    <source>
        <dbReference type="ARBA" id="ARBA00022898"/>
    </source>
</evidence>
<keyword evidence="3" id="KW-0456">Lyase</keyword>
<sequence>MVDTLADGGLGEIVQPPNATCLAWLDLRTWDEHAPAEFLRKTAGVVLGEGAHYGASGAGFARLNFATAPDVLAEALDRIVRVLTSGRG</sequence>
<organism evidence="3 4">
    <name type="scientific">Saccharopolyspora antimicrobica</name>
    <dbReference type="NCBI Taxonomy" id="455193"/>
    <lineage>
        <taxon>Bacteria</taxon>
        <taxon>Bacillati</taxon>
        <taxon>Actinomycetota</taxon>
        <taxon>Actinomycetes</taxon>
        <taxon>Pseudonocardiales</taxon>
        <taxon>Pseudonocardiaceae</taxon>
        <taxon>Saccharopolyspora</taxon>
    </lineage>
</organism>
<evidence type="ECO:0000256" key="1">
    <source>
        <dbReference type="ARBA" id="ARBA00001933"/>
    </source>
</evidence>
<dbReference type="InterPro" id="IPR015424">
    <property type="entry name" value="PyrdxlP-dep_Trfase"/>
</dbReference>
<comment type="cofactor">
    <cofactor evidence="1">
        <name>pyridoxal 5'-phosphate</name>
        <dbReference type="ChEBI" id="CHEBI:597326"/>
    </cofactor>
</comment>
<dbReference type="GO" id="GO:0016829">
    <property type="term" value="F:lyase activity"/>
    <property type="evidence" value="ECO:0007669"/>
    <property type="project" value="UniProtKB-KW"/>
</dbReference>
<protein>
    <submittedName>
        <fullName evidence="3">Cystathione beta-lyase</fullName>
    </submittedName>
</protein>
<dbReference type="PANTHER" id="PTHR43525:SF2">
    <property type="entry name" value="CYSTATHIONINE BETA-LYASE-RELATED"/>
    <property type="match status" value="1"/>
</dbReference>
<dbReference type="STRING" id="455193.SAMN05421805_104283"/>
<reference evidence="3 4" key="1">
    <citation type="submission" date="2016-10" db="EMBL/GenBank/DDBJ databases">
        <authorList>
            <person name="de Groot N.N."/>
        </authorList>
    </citation>
    <scope>NUCLEOTIDE SEQUENCE [LARGE SCALE GENOMIC DNA]</scope>
    <source>
        <strain evidence="3 4">CPCC 201259</strain>
    </source>
</reference>
<name>A0A1I4YTE4_9PSEU</name>
<dbReference type="Gene3D" id="3.90.1150.10">
    <property type="entry name" value="Aspartate Aminotransferase, domain 1"/>
    <property type="match status" value="1"/>
</dbReference>
<dbReference type="OrthoDB" id="3224382at2"/>
<dbReference type="InterPro" id="IPR015422">
    <property type="entry name" value="PyrdxlP-dep_Trfase_small"/>
</dbReference>